<evidence type="ECO:0000313" key="2">
    <source>
        <dbReference type="Proteomes" id="UP001317779"/>
    </source>
</evidence>
<evidence type="ECO:0000313" key="1">
    <source>
        <dbReference type="EMBL" id="BDV32278.1"/>
    </source>
</evidence>
<gene>
    <name evidence="1" type="ORF">Microterr_29380</name>
</gene>
<keyword evidence="2" id="KW-1185">Reference proteome</keyword>
<dbReference type="Proteomes" id="UP001317779">
    <property type="component" value="Chromosome"/>
</dbReference>
<evidence type="ECO:0008006" key="3">
    <source>
        <dbReference type="Google" id="ProtNLM"/>
    </source>
</evidence>
<organism evidence="1 2">
    <name type="scientific">Microbacterium terricola</name>
    <dbReference type="NCBI Taxonomy" id="344163"/>
    <lineage>
        <taxon>Bacteria</taxon>
        <taxon>Bacillati</taxon>
        <taxon>Actinomycetota</taxon>
        <taxon>Actinomycetes</taxon>
        <taxon>Micrococcales</taxon>
        <taxon>Microbacteriaceae</taxon>
        <taxon>Microbacterium</taxon>
    </lineage>
</organism>
<proteinExistence type="predicted"/>
<name>A0ABM8E2T5_9MICO</name>
<accession>A0ABM8E2T5</accession>
<dbReference type="InterPro" id="IPR038084">
    <property type="entry name" value="PduO/GlcC-like_sf"/>
</dbReference>
<dbReference type="RefSeq" id="WP_263797055.1">
    <property type="nucleotide sequence ID" value="NZ_AP027141.1"/>
</dbReference>
<sequence>MALTTRLAGKIPAWLESPQLAAASGAVPLLSNDDVVGTVALSGLVDAEELITTR</sequence>
<reference evidence="1 2" key="1">
    <citation type="submission" date="2022-12" db="EMBL/GenBank/DDBJ databases">
        <title>Microbacterium terricola strain KV-448 chromosome, complete genome.</title>
        <authorList>
            <person name="Oshima T."/>
            <person name="Moriya T."/>
            <person name="Bessho Y."/>
        </authorList>
    </citation>
    <scope>NUCLEOTIDE SEQUENCE [LARGE SCALE GENOMIC DNA]</scope>
    <source>
        <strain evidence="1 2">KV-448</strain>
    </source>
</reference>
<protein>
    <recommendedName>
        <fullName evidence="3">CBS domain-containing protein</fullName>
    </recommendedName>
</protein>
<dbReference type="EMBL" id="AP027141">
    <property type="protein sequence ID" value="BDV32278.1"/>
    <property type="molecule type" value="Genomic_DNA"/>
</dbReference>
<dbReference type="SUPFAM" id="SSF143744">
    <property type="entry name" value="GlcG-like"/>
    <property type="match status" value="1"/>
</dbReference>